<reference evidence="2" key="1">
    <citation type="submission" date="2016-10" db="EMBL/GenBank/DDBJ databases">
        <authorList>
            <person name="Varghese N."/>
            <person name="Submissions S."/>
        </authorList>
    </citation>
    <scope>NUCLEOTIDE SEQUENCE [LARGE SCALE GENOMIC DNA]</scope>
    <source>
        <strain evidence="2">DSM 12111</strain>
    </source>
</reference>
<organism evidence="1 2">
    <name type="scientific">Pseudomonas anguilliseptica</name>
    <dbReference type="NCBI Taxonomy" id="53406"/>
    <lineage>
        <taxon>Bacteria</taxon>
        <taxon>Pseudomonadati</taxon>
        <taxon>Pseudomonadota</taxon>
        <taxon>Gammaproteobacteria</taxon>
        <taxon>Pseudomonadales</taxon>
        <taxon>Pseudomonadaceae</taxon>
        <taxon>Pseudomonas</taxon>
    </lineage>
</organism>
<dbReference type="PANTHER" id="PTHR21174:SF0">
    <property type="entry name" value="HD PHOSPHOHYDROLASE FAMILY PROTEIN-RELATED"/>
    <property type="match status" value="1"/>
</dbReference>
<name>A0A1H5HZ11_PSEAG</name>
<dbReference type="STRING" id="53406.SAMN05421553_4537"/>
<proteinExistence type="predicted"/>
<sequence>MKPFKTPTTHGYLIQSWQRAWRNLNLPAPAGLFERLLAAYNEPHRHYHTQQHLVECLEHFDAALAFASEPGEVEIALWFHDAIYILRGADNELRSADWAMQELAASGATTQVQARVHNLIMTTLHNAIPSDADQQLLVDIDLAILGAAPARFSEYDRQVRAEYSWVPGLLYRIKRKAVLKHFLTRDHLYNTSHFRNQYEQQAKANLQTAIG</sequence>
<dbReference type="GO" id="GO:0016787">
    <property type="term" value="F:hydrolase activity"/>
    <property type="evidence" value="ECO:0007669"/>
    <property type="project" value="UniProtKB-KW"/>
</dbReference>
<accession>A0A1H5HZ11</accession>
<evidence type="ECO:0000313" key="1">
    <source>
        <dbReference type="EMBL" id="SEE33162.1"/>
    </source>
</evidence>
<keyword evidence="2" id="KW-1185">Reference proteome</keyword>
<dbReference type="EMBL" id="FNSC01000001">
    <property type="protein sequence ID" value="SEE33162.1"/>
    <property type="molecule type" value="Genomic_DNA"/>
</dbReference>
<gene>
    <name evidence="1" type="ORF">SAMN05421553_4537</name>
</gene>
<dbReference type="OrthoDB" id="9808993at2"/>
<dbReference type="InterPro" id="IPR009218">
    <property type="entry name" value="HD_phosphohydro"/>
</dbReference>
<protein>
    <submittedName>
        <fullName evidence="1">Predicted metal-dependent phosphohydrolase, HD superfamily</fullName>
    </submittedName>
</protein>
<dbReference type="PIRSF" id="PIRSF035170">
    <property type="entry name" value="HD_phosphohydro"/>
    <property type="match status" value="1"/>
</dbReference>
<dbReference type="Proteomes" id="UP000242849">
    <property type="component" value="Unassembled WGS sequence"/>
</dbReference>
<dbReference type="RefSeq" id="WP_090387078.1">
    <property type="nucleotide sequence ID" value="NZ_FNSC01000001.1"/>
</dbReference>
<evidence type="ECO:0000313" key="2">
    <source>
        <dbReference type="Proteomes" id="UP000242849"/>
    </source>
</evidence>
<dbReference type="SUPFAM" id="SSF109604">
    <property type="entry name" value="HD-domain/PDEase-like"/>
    <property type="match status" value="1"/>
</dbReference>
<dbReference type="AlphaFoldDB" id="A0A1H5HZ11"/>
<dbReference type="PANTHER" id="PTHR21174">
    <property type="match status" value="1"/>
</dbReference>
<keyword evidence="1" id="KW-0378">Hydrolase</keyword>